<name>A0AA86JQ45_9CLOT</name>
<dbReference type="EMBL" id="CAMTCP010000252">
    <property type="protein sequence ID" value="CAI3652035.1"/>
    <property type="molecule type" value="Genomic_DNA"/>
</dbReference>
<dbReference type="Proteomes" id="UP001189143">
    <property type="component" value="Unassembled WGS sequence"/>
</dbReference>
<accession>A0AA86JQ45</accession>
<dbReference type="Proteomes" id="UP000789738">
    <property type="component" value="Unassembled WGS sequence"/>
</dbReference>
<organism evidence="1 3">
    <name type="scientific">Clostridium neonatale</name>
    <dbReference type="NCBI Taxonomy" id="137838"/>
    <lineage>
        <taxon>Bacteria</taxon>
        <taxon>Bacillati</taxon>
        <taxon>Bacillota</taxon>
        <taxon>Clostridia</taxon>
        <taxon>Eubacteriales</taxon>
        <taxon>Clostridiaceae</taxon>
        <taxon>Clostridium</taxon>
    </lineage>
</organism>
<evidence type="ECO:0000313" key="2">
    <source>
        <dbReference type="EMBL" id="CAI3652035.1"/>
    </source>
</evidence>
<reference evidence="1" key="1">
    <citation type="submission" date="2021-10" db="EMBL/GenBank/DDBJ databases">
        <authorList>
            <person name="Mesa V."/>
        </authorList>
    </citation>
    <scope>NUCLEOTIDE SEQUENCE</scope>
    <source>
        <strain evidence="1">CC3_PB</strain>
    </source>
</reference>
<reference evidence="2" key="2">
    <citation type="submission" date="2022-10" db="EMBL/GenBank/DDBJ databases">
        <authorList>
            <person name="Aires J."/>
            <person name="Mesa V."/>
        </authorList>
    </citation>
    <scope>NUCLEOTIDE SEQUENCE</scope>
    <source>
        <strain evidence="2">Clostridium neonatale JD116</strain>
    </source>
</reference>
<protein>
    <submittedName>
        <fullName evidence="1">Uncharacterized protein</fullName>
    </submittedName>
</protein>
<sequence>MWYQDKLSLVYPGIIISNIDSRYFYEIVIEFFMDITNKITSITMIQEKNNTT</sequence>
<dbReference type="EMBL" id="CAKJVE010000004">
    <property type="protein sequence ID" value="CAG9709799.1"/>
    <property type="molecule type" value="Genomic_DNA"/>
</dbReference>
<evidence type="ECO:0000313" key="3">
    <source>
        <dbReference type="Proteomes" id="UP000789738"/>
    </source>
</evidence>
<proteinExistence type="predicted"/>
<evidence type="ECO:0000313" key="1">
    <source>
        <dbReference type="EMBL" id="CAG9709799.1"/>
    </source>
</evidence>
<dbReference type="AlphaFoldDB" id="A0AA86JQ45"/>
<gene>
    <name evidence="2" type="ORF">CNEO2_530044</name>
    <name evidence="1" type="ORF">CNEO_44420</name>
</gene>
<comment type="caution">
    <text evidence="1">The sequence shown here is derived from an EMBL/GenBank/DDBJ whole genome shotgun (WGS) entry which is preliminary data.</text>
</comment>